<proteinExistence type="predicted"/>
<protein>
    <submittedName>
        <fullName evidence="1">Uncharacterized protein</fullName>
    </submittedName>
</protein>
<reference evidence="1 2" key="2">
    <citation type="journal article" date="2014" name="J. Gen. Appl. Microbiol.">
        <title>The early diverging ascomycetous budding yeast Saitoella complicata has three histone deacetylases belonging to the Clr6, Hos2, and Rpd3 lineages.</title>
        <authorList>
            <person name="Nishida H."/>
            <person name="Matsumoto T."/>
            <person name="Kondo S."/>
            <person name="Hamamoto M."/>
            <person name="Yoshikawa H."/>
        </authorList>
    </citation>
    <scope>NUCLEOTIDE SEQUENCE [LARGE SCALE GENOMIC DNA]</scope>
    <source>
        <strain evidence="1 2">NRRL Y-17804</strain>
    </source>
</reference>
<sequence length="115" mass="12699">MQDCLDNRSDKSYAEHEVLGGSSVHCPCVSKCAKANSEQTSGASTAYIYTRRGSNGFHKATHGGCLALHRYNAHFLRDMAAFTLISRSAVSEYCGQRSNRLCDEELSCEASFFEF</sequence>
<accession>A0A0E9NQX4</accession>
<evidence type="ECO:0000313" key="2">
    <source>
        <dbReference type="Proteomes" id="UP000033140"/>
    </source>
</evidence>
<dbReference type="Proteomes" id="UP000033140">
    <property type="component" value="Unassembled WGS sequence"/>
</dbReference>
<keyword evidence="2" id="KW-1185">Reference proteome</keyword>
<evidence type="ECO:0000313" key="1">
    <source>
        <dbReference type="EMBL" id="GAO51825.1"/>
    </source>
</evidence>
<comment type="caution">
    <text evidence="1">The sequence shown here is derived from an EMBL/GenBank/DDBJ whole genome shotgun (WGS) entry which is preliminary data.</text>
</comment>
<dbReference type="EMBL" id="BACD03000053">
    <property type="protein sequence ID" value="GAO51825.1"/>
    <property type="molecule type" value="Genomic_DNA"/>
</dbReference>
<reference evidence="1 2" key="1">
    <citation type="journal article" date="2011" name="J. Gen. Appl. Microbiol.">
        <title>Draft genome sequencing of the enigmatic yeast Saitoella complicata.</title>
        <authorList>
            <person name="Nishida H."/>
            <person name="Hamamoto M."/>
            <person name="Sugiyama J."/>
        </authorList>
    </citation>
    <scope>NUCLEOTIDE SEQUENCE [LARGE SCALE GENOMIC DNA]</scope>
    <source>
        <strain evidence="1 2">NRRL Y-17804</strain>
    </source>
</reference>
<organism evidence="1 2">
    <name type="scientific">Saitoella complicata (strain BCRC 22490 / CBS 7301 / JCM 7358 / NBRC 10748 / NRRL Y-17804)</name>
    <dbReference type="NCBI Taxonomy" id="698492"/>
    <lineage>
        <taxon>Eukaryota</taxon>
        <taxon>Fungi</taxon>
        <taxon>Dikarya</taxon>
        <taxon>Ascomycota</taxon>
        <taxon>Taphrinomycotina</taxon>
        <taxon>Taphrinomycotina incertae sedis</taxon>
        <taxon>Saitoella</taxon>
    </lineage>
</organism>
<gene>
    <name evidence="1" type="ORF">G7K_5916-t1</name>
</gene>
<dbReference type="AlphaFoldDB" id="A0A0E9NQX4"/>
<reference evidence="1 2" key="3">
    <citation type="journal article" date="2015" name="Genome Announc.">
        <title>Draft Genome Sequence of the Archiascomycetous Yeast Saitoella complicata.</title>
        <authorList>
            <person name="Yamauchi K."/>
            <person name="Kondo S."/>
            <person name="Hamamoto M."/>
            <person name="Takahashi Y."/>
            <person name="Ogura Y."/>
            <person name="Hayashi T."/>
            <person name="Nishida H."/>
        </authorList>
    </citation>
    <scope>NUCLEOTIDE SEQUENCE [LARGE SCALE GENOMIC DNA]</scope>
    <source>
        <strain evidence="1 2">NRRL Y-17804</strain>
    </source>
</reference>
<name>A0A0E9NQX4_SAICN</name>